<dbReference type="SUPFAM" id="SSF49373">
    <property type="entry name" value="Invasin/intimin cell-adhesion fragments"/>
    <property type="match status" value="1"/>
</dbReference>
<dbReference type="InterPro" id="IPR013783">
    <property type="entry name" value="Ig-like_fold"/>
</dbReference>
<sequence length="145" mass="15878">MFTVVIKDTLGHPVPNAKVNFTLPANLNLLIKNTGYYSLLNHFMWKAQAEKSVSEQSHSIIANSKGEASIQFTSLVSGSYAIKANIEHGTEINEIYNFKSDISQSFIGSVDIIQNNAVADGISKNKIKLHIVNNSRQSITGARSL</sequence>
<comment type="caution">
    <text evidence="1">The sequence shown here is derived from an EMBL/GenBank/DDBJ whole genome shotgun (WGS) entry which is preliminary data.</text>
</comment>
<name>A0A939NK92_PRORE</name>
<dbReference type="EMBL" id="JAGETQ010000052">
    <property type="protein sequence ID" value="MBO1916234.1"/>
    <property type="molecule type" value="Genomic_DNA"/>
</dbReference>
<dbReference type="InterPro" id="IPR008964">
    <property type="entry name" value="Invasin/intimin_cell_adhesion"/>
</dbReference>
<accession>A0A939NK92</accession>
<protein>
    <submittedName>
        <fullName evidence="1">Ig-like domain-containing protein</fullName>
    </submittedName>
</protein>
<organism evidence="1 2">
    <name type="scientific">Providencia rettgeri</name>
    <dbReference type="NCBI Taxonomy" id="587"/>
    <lineage>
        <taxon>Bacteria</taxon>
        <taxon>Pseudomonadati</taxon>
        <taxon>Pseudomonadota</taxon>
        <taxon>Gammaproteobacteria</taxon>
        <taxon>Enterobacterales</taxon>
        <taxon>Morganellaceae</taxon>
        <taxon>Providencia</taxon>
    </lineage>
</organism>
<evidence type="ECO:0000313" key="2">
    <source>
        <dbReference type="Proteomes" id="UP000664477"/>
    </source>
</evidence>
<gene>
    <name evidence="1" type="ORF">J4727_10810</name>
</gene>
<dbReference type="Proteomes" id="UP000664477">
    <property type="component" value="Unassembled WGS sequence"/>
</dbReference>
<evidence type="ECO:0000313" key="1">
    <source>
        <dbReference type="EMBL" id="MBO1916234.1"/>
    </source>
</evidence>
<reference evidence="1" key="1">
    <citation type="submission" date="2021-03" db="EMBL/GenBank/DDBJ databases">
        <title>Molecular epidemiology and mechanisms of colistin and carbapenem resistance in Enterobacteriaceae from clinical isolates, the environment and porcine samples in Pretoria, South Africa.</title>
        <authorList>
            <person name="Bogoshi D."/>
            <person name="Mbelle N.M."/>
            <person name="Naidoo V."/>
            <person name="Osei Sekyere J."/>
        </authorList>
    </citation>
    <scope>NUCLEOTIDE SEQUENCE</scope>
    <source>
        <strain evidence="1">C052</strain>
    </source>
</reference>
<dbReference type="Gene3D" id="2.60.40.10">
    <property type="entry name" value="Immunoglobulins"/>
    <property type="match status" value="1"/>
</dbReference>
<proteinExistence type="predicted"/>
<dbReference type="AlphaFoldDB" id="A0A939NK92"/>